<keyword evidence="2" id="KW-1185">Reference proteome</keyword>
<gene>
    <name evidence="1" type="ORF">LSH36_1093g00081</name>
</gene>
<reference evidence="1" key="1">
    <citation type="journal article" date="2023" name="Mol. Biol. Evol.">
        <title>Third-Generation Sequencing Reveals the Adaptive Role of the Epigenome in Three Deep-Sea Polychaetes.</title>
        <authorList>
            <person name="Perez M."/>
            <person name="Aroh O."/>
            <person name="Sun Y."/>
            <person name="Lan Y."/>
            <person name="Juniper S.K."/>
            <person name="Young C.R."/>
            <person name="Angers B."/>
            <person name="Qian P.Y."/>
        </authorList>
    </citation>
    <scope>NUCLEOTIDE SEQUENCE</scope>
    <source>
        <strain evidence="1">P08H-3</strain>
    </source>
</reference>
<dbReference type="Proteomes" id="UP001208570">
    <property type="component" value="Unassembled WGS sequence"/>
</dbReference>
<organism evidence="1 2">
    <name type="scientific">Paralvinella palmiformis</name>
    <dbReference type="NCBI Taxonomy" id="53620"/>
    <lineage>
        <taxon>Eukaryota</taxon>
        <taxon>Metazoa</taxon>
        <taxon>Spiralia</taxon>
        <taxon>Lophotrochozoa</taxon>
        <taxon>Annelida</taxon>
        <taxon>Polychaeta</taxon>
        <taxon>Sedentaria</taxon>
        <taxon>Canalipalpata</taxon>
        <taxon>Terebellida</taxon>
        <taxon>Terebelliformia</taxon>
        <taxon>Alvinellidae</taxon>
        <taxon>Paralvinella</taxon>
    </lineage>
</organism>
<comment type="caution">
    <text evidence="1">The sequence shown here is derived from an EMBL/GenBank/DDBJ whole genome shotgun (WGS) entry which is preliminary data.</text>
</comment>
<protein>
    <submittedName>
        <fullName evidence="1">Uncharacterized protein</fullName>
    </submittedName>
</protein>
<dbReference type="EMBL" id="JAODUP010001093">
    <property type="protein sequence ID" value="KAK2141468.1"/>
    <property type="molecule type" value="Genomic_DNA"/>
</dbReference>
<dbReference type="AlphaFoldDB" id="A0AAD9IVQ9"/>
<accession>A0AAD9IVQ9</accession>
<name>A0AAD9IVQ9_9ANNE</name>
<proteinExistence type="predicted"/>
<evidence type="ECO:0000313" key="1">
    <source>
        <dbReference type="EMBL" id="KAK2141468.1"/>
    </source>
</evidence>
<evidence type="ECO:0000313" key="2">
    <source>
        <dbReference type="Proteomes" id="UP001208570"/>
    </source>
</evidence>
<sequence>MNGRNNVTQHISLPTTLLLLESAFHHIQVSTKLRVLEQAEQQQGQQAEERMSQLHYGNNLQFQPKLNL</sequence>